<dbReference type="InterPro" id="IPR045179">
    <property type="entry name" value="YgfZ/GcvT"/>
</dbReference>
<reference evidence="3 4" key="1">
    <citation type="submission" date="2020-08" db="EMBL/GenBank/DDBJ databases">
        <title>Genomic Encyclopedia of Type Strains, Phase III (KMG-III): the genomes of soil and plant-associated and newly described type strains.</title>
        <authorList>
            <person name="Whitman W."/>
        </authorList>
    </citation>
    <scope>NUCLEOTIDE SEQUENCE [LARGE SCALE GENOMIC DNA]</scope>
    <source>
        <strain evidence="3 4">CECT 8075</strain>
    </source>
</reference>
<sequence>MPPLSVLDLVGKDAAAILHNLTTNEVKSLEPDGPGAETFITNVKGKCLGHVLAYRTQDGYRLIGASGQADAIAAQMDKYTIREDAVPRVLDDGFQGWLIVQDENTRVSGFDETAEAGALQRIEVSLSIDRDDSKTGSSEVQSFAAYAVPWVGSKDGLPGVLILTSKSQEVSSQSMSRAIGDLVGTQNVGDAMMEGEPANQRFHQLRVSAGFPWYGTDFNDSHLPQEISREPQTISFTKGCYLGQETIARLDALGQVQKKLVRWSVEGIGEHSPPDVDTKLFAGGEKAVGRLTSVVVIESQPGGEPGIYAIGFARRSHFETGAEANGTSGEREFVAKVVGE</sequence>
<dbReference type="InterPro" id="IPR017703">
    <property type="entry name" value="YgfZ/GCV_T_CS"/>
</dbReference>
<evidence type="ECO:0000313" key="3">
    <source>
        <dbReference type="EMBL" id="MBB3208633.1"/>
    </source>
</evidence>
<evidence type="ECO:0000256" key="1">
    <source>
        <dbReference type="ARBA" id="ARBA00022946"/>
    </source>
</evidence>
<evidence type="ECO:0000313" key="4">
    <source>
        <dbReference type="Proteomes" id="UP000536179"/>
    </source>
</evidence>
<dbReference type="Proteomes" id="UP000536179">
    <property type="component" value="Unassembled WGS sequence"/>
</dbReference>
<dbReference type="InterPro" id="IPR027266">
    <property type="entry name" value="TrmE/GcvT-like"/>
</dbReference>
<name>A0A7W5E2Y7_9BACT</name>
<accession>A0A7W5E2Y7</accession>
<evidence type="ECO:0008006" key="5">
    <source>
        <dbReference type="Google" id="ProtNLM"/>
    </source>
</evidence>
<dbReference type="GO" id="GO:0016226">
    <property type="term" value="P:iron-sulfur cluster assembly"/>
    <property type="evidence" value="ECO:0007669"/>
    <property type="project" value="TreeGrafter"/>
</dbReference>
<evidence type="ECO:0000256" key="2">
    <source>
        <dbReference type="PIRSR" id="PIRSR006487-1"/>
    </source>
</evidence>
<gene>
    <name evidence="3" type="ORF">FHS27_004465</name>
</gene>
<dbReference type="AlphaFoldDB" id="A0A7W5E2Y7"/>
<proteinExistence type="predicted"/>
<dbReference type="RefSeq" id="WP_184306794.1">
    <property type="nucleotide sequence ID" value="NZ_JACHXU010000017.1"/>
</dbReference>
<keyword evidence="1" id="KW-0809">Transit peptide</keyword>
<dbReference type="PIRSF" id="PIRSF006487">
    <property type="entry name" value="GcvT"/>
    <property type="match status" value="1"/>
</dbReference>
<feature type="binding site" evidence="2">
    <location>
        <position position="169"/>
    </location>
    <ligand>
        <name>substrate</name>
    </ligand>
</feature>
<dbReference type="Gene3D" id="3.30.1360.120">
    <property type="entry name" value="Probable tRNA modification gtpase trme, domain 1"/>
    <property type="match status" value="1"/>
</dbReference>
<protein>
    <recommendedName>
        <fullName evidence="5">Aminomethyltransferase</fullName>
    </recommendedName>
</protein>
<comment type="caution">
    <text evidence="3">The sequence shown here is derived from an EMBL/GenBank/DDBJ whole genome shotgun (WGS) entry which is preliminary data.</text>
</comment>
<dbReference type="PANTHER" id="PTHR22602:SF0">
    <property type="entry name" value="TRANSFERASE CAF17, MITOCHONDRIAL-RELATED"/>
    <property type="match status" value="1"/>
</dbReference>
<dbReference type="NCBIfam" id="TIGR03317">
    <property type="entry name" value="ygfZ_signature"/>
    <property type="match status" value="1"/>
</dbReference>
<dbReference type="SUPFAM" id="SSF103025">
    <property type="entry name" value="Folate-binding domain"/>
    <property type="match status" value="1"/>
</dbReference>
<keyword evidence="4" id="KW-1185">Reference proteome</keyword>
<dbReference type="PANTHER" id="PTHR22602">
    <property type="entry name" value="TRANSFERASE CAF17, MITOCHONDRIAL-RELATED"/>
    <property type="match status" value="1"/>
</dbReference>
<organism evidence="3 4">
    <name type="scientific">Aporhodopirellula rubra</name>
    <dbReference type="NCBI Taxonomy" id="980271"/>
    <lineage>
        <taxon>Bacteria</taxon>
        <taxon>Pseudomonadati</taxon>
        <taxon>Planctomycetota</taxon>
        <taxon>Planctomycetia</taxon>
        <taxon>Pirellulales</taxon>
        <taxon>Pirellulaceae</taxon>
        <taxon>Aporhodopirellula</taxon>
    </lineage>
</organism>
<dbReference type="EMBL" id="JACHXU010000017">
    <property type="protein sequence ID" value="MBB3208633.1"/>
    <property type="molecule type" value="Genomic_DNA"/>
</dbReference>